<dbReference type="PANTHER" id="PTHR30055:SF234">
    <property type="entry name" value="HTH-TYPE TRANSCRIPTIONAL REGULATOR BETI"/>
    <property type="match status" value="1"/>
</dbReference>
<dbReference type="InterPro" id="IPR015292">
    <property type="entry name" value="Tscrpt_reg_YbiH_C"/>
</dbReference>
<dbReference type="SUPFAM" id="SSF46689">
    <property type="entry name" value="Homeodomain-like"/>
    <property type="match status" value="1"/>
</dbReference>
<gene>
    <name evidence="6" type="ORF">AB6M95_08670</name>
</gene>
<dbReference type="InterPro" id="IPR036271">
    <property type="entry name" value="Tet_transcr_reg_TetR-rel_C_sf"/>
</dbReference>
<feature type="DNA-binding region" description="H-T-H motif" evidence="4">
    <location>
        <begin position="38"/>
        <end position="57"/>
    </location>
</feature>
<dbReference type="InterPro" id="IPR009057">
    <property type="entry name" value="Homeodomain-like_sf"/>
</dbReference>
<feature type="domain" description="HTH tetR-type" evidence="5">
    <location>
        <begin position="15"/>
        <end position="75"/>
    </location>
</feature>
<dbReference type="SUPFAM" id="SSF48498">
    <property type="entry name" value="Tetracyclin repressor-like, C-terminal domain"/>
    <property type="match status" value="1"/>
</dbReference>
<organism evidence="6 7">
    <name type="scientific">Pseudodesulfovibrio karagichevae</name>
    <dbReference type="NCBI Taxonomy" id="3239305"/>
    <lineage>
        <taxon>Bacteria</taxon>
        <taxon>Pseudomonadati</taxon>
        <taxon>Thermodesulfobacteriota</taxon>
        <taxon>Desulfovibrionia</taxon>
        <taxon>Desulfovibrionales</taxon>
        <taxon>Desulfovibrionaceae</taxon>
    </lineage>
</organism>
<evidence type="ECO:0000313" key="7">
    <source>
        <dbReference type="Proteomes" id="UP001568698"/>
    </source>
</evidence>
<dbReference type="PRINTS" id="PR00455">
    <property type="entry name" value="HTHTETR"/>
</dbReference>
<evidence type="ECO:0000256" key="1">
    <source>
        <dbReference type="ARBA" id="ARBA00023015"/>
    </source>
</evidence>
<keyword evidence="7" id="KW-1185">Reference proteome</keyword>
<dbReference type="InterPro" id="IPR001647">
    <property type="entry name" value="HTH_TetR"/>
</dbReference>
<dbReference type="Proteomes" id="UP001568698">
    <property type="component" value="Unassembled WGS sequence"/>
</dbReference>
<evidence type="ECO:0000256" key="4">
    <source>
        <dbReference type="PROSITE-ProRule" id="PRU00335"/>
    </source>
</evidence>
<evidence type="ECO:0000256" key="2">
    <source>
        <dbReference type="ARBA" id="ARBA00023125"/>
    </source>
</evidence>
<accession>A0ABV4K1I0</accession>
<dbReference type="InterPro" id="IPR023772">
    <property type="entry name" value="DNA-bd_HTH_TetR-type_CS"/>
</dbReference>
<keyword evidence="1" id="KW-0805">Transcription regulation</keyword>
<dbReference type="RefSeq" id="WP_371386341.1">
    <property type="nucleotide sequence ID" value="NZ_JBGLYH010000019.1"/>
</dbReference>
<name>A0ABV4K1I0_9BACT</name>
<dbReference type="EMBL" id="JBGLYH010000019">
    <property type="protein sequence ID" value="MEZ7196817.1"/>
    <property type="molecule type" value="Genomic_DNA"/>
</dbReference>
<protein>
    <submittedName>
        <fullName evidence="6">CerR family C-terminal domain-containing protein</fullName>
    </submittedName>
</protein>
<dbReference type="Pfam" id="PF09209">
    <property type="entry name" value="CecR_C"/>
    <property type="match status" value="1"/>
</dbReference>
<dbReference type="PANTHER" id="PTHR30055">
    <property type="entry name" value="HTH-TYPE TRANSCRIPTIONAL REGULATOR RUTR"/>
    <property type="match status" value="1"/>
</dbReference>
<proteinExistence type="predicted"/>
<dbReference type="PROSITE" id="PS01081">
    <property type="entry name" value="HTH_TETR_1"/>
    <property type="match status" value="1"/>
</dbReference>
<comment type="caution">
    <text evidence="6">The sequence shown here is derived from an EMBL/GenBank/DDBJ whole genome shotgun (WGS) entry which is preliminary data.</text>
</comment>
<dbReference type="Gene3D" id="1.10.357.10">
    <property type="entry name" value="Tetracycline Repressor, domain 2"/>
    <property type="match status" value="1"/>
</dbReference>
<dbReference type="InterPro" id="IPR050109">
    <property type="entry name" value="HTH-type_TetR-like_transc_reg"/>
</dbReference>
<evidence type="ECO:0000259" key="5">
    <source>
        <dbReference type="PROSITE" id="PS50977"/>
    </source>
</evidence>
<evidence type="ECO:0000313" key="6">
    <source>
        <dbReference type="EMBL" id="MEZ7196817.1"/>
    </source>
</evidence>
<dbReference type="Pfam" id="PF00440">
    <property type="entry name" value="TetR_N"/>
    <property type="match status" value="1"/>
</dbReference>
<keyword evidence="3" id="KW-0804">Transcription</keyword>
<dbReference type="Gene3D" id="1.10.10.60">
    <property type="entry name" value="Homeodomain-like"/>
    <property type="match status" value="1"/>
</dbReference>
<evidence type="ECO:0000256" key="3">
    <source>
        <dbReference type="ARBA" id="ARBA00023163"/>
    </source>
</evidence>
<dbReference type="PROSITE" id="PS50977">
    <property type="entry name" value="HTH_TETR_2"/>
    <property type="match status" value="1"/>
</dbReference>
<keyword evidence="2 4" id="KW-0238">DNA-binding</keyword>
<reference evidence="6 7" key="1">
    <citation type="submission" date="2024-08" db="EMBL/GenBank/DDBJ databases">
        <title>Sulfate-reducing bacteria isolated from formation water of the oil field in Kazakhstan and description of Pseudodesulfovibrio sp.</title>
        <authorList>
            <person name="Bidzhieva S.K."/>
            <person name="Tourova T.P."/>
            <person name="Grouzdev D.S."/>
            <person name="Beletsky A.V."/>
            <person name="Sokolova D.S."/>
            <person name="Samigullina S.R."/>
            <person name="Poltaraus A.B."/>
            <person name="Avtukh A.N."/>
            <person name="Tereshina V.M."/>
            <person name="Zhaparov N.S."/>
            <person name="Mardanov A.V."/>
            <person name="Nazina T.N."/>
        </authorList>
    </citation>
    <scope>NUCLEOTIDE SEQUENCE [LARGE SCALE GENOMIC DNA]</scope>
    <source>
        <strain evidence="6 7">9FUS</strain>
    </source>
</reference>
<sequence>MTERGRKSLKRAQGEETRITLLDTGAELFAKNGYNGVSMRTLAAEAGVNLATISYHFGGKAGLYEAIIQEITNVRDQIFPPTEAVRARLAEAGETPEERAEVVDWFMGALIDGLLVRTDYLWGVVIISRELVHPTEIFSKMEAEFFSPNLESLSVLVRETAAHCRDETDAILTGHLIVSIIIQLLESHALICKRLGWDSYQGHHKTIEAIVKTRIRGLLGLPMENAQ</sequence>